<evidence type="ECO:0000256" key="2">
    <source>
        <dbReference type="ARBA" id="ARBA00005189"/>
    </source>
</evidence>
<dbReference type="Pfam" id="PF03007">
    <property type="entry name" value="WS_DGAT_cat"/>
    <property type="match status" value="1"/>
</dbReference>
<evidence type="ECO:0000256" key="7">
    <source>
        <dbReference type="ARBA" id="ARBA00048109"/>
    </source>
</evidence>
<evidence type="ECO:0000259" key="9">
    <source>
        <dbReference type="Pfam" id="PF03007"/>
    </source>
</evidence>
<evidence type="ECO:0000256" key="1">
    <source>
        <dbReference type="ARBA" id="ARBA00004771"/>
    </source>
</evidence>
<dbReference type="GO" id="GO:0047196">
    <property type="term" value="F:long-chain-alcohol O-fatty-acyltransferase activity"/>
    <property type="evidence" value="ECO:0007669"/>
    <property type="project" value="UniProtKB-EC"/>
</dbReference>
<dbReference type="InterPro" id="IPR023213">
    <property type="entry name" value="CAT-like_dom_sf"/>
</dbReference>
<feature type="domain" description="O-acyltransferase WSD1-like N-terminal" evidence="9">
    <location>
        <begin position="72"/>
        <end position="211"/>
    </location>
</feature>
<dbReference type="GO" id="GO:0019432">
    <property type="term" value="P:triglyceride biosynthetic process"/>
    <property type="evidence" value="ECO:0007669"/>
    <property type="project" value="UniProtKB-UniPathway"/>
</dbReference>
<feature type="domain" description="O-acyltransferase WSD1 C-terminal" evidence="10">
    <location>
        <begin position="302"/>
        <end position="440"/>
    </location>
</feature>
<dbReference type="InterPro" id="IPR045034">
    <property type="entry name" value="O-acyltransferase_WSD1-like"/>
</dbReference>
<dbReference type="PANTHER" id="PTHR31650">
    <property type="entry name" value="O-ACYLTRANSFERASE (WSD1-LIKE) FAMILY PROTEIN"/>
    <property type="match status" value="1"/>
</dbReference>
<proteinExistence type="inferred from homology"/>
<comment type="similarity">
    <text evidence="5">In the N-terminal section; belongs to the long-chain O-acyltransferase family.</text>
</comment>
<protein>
    <submittedName>
        <fullName evidence="11">Uncharacterized protein</fullName>
    </submittedName>
</protein>
<dbReference type="EMBL" id="JNBR01002848">
    <property type="protein sequence ID" value="OQR80983.1"/>
    <property type="molecule type" value="Genomic_DNA"/>
</dbReference>
<comment type="catalytic activity">
    <reaction evidence="6">
        <text>a long chain fatty alcohol + a fatty acyl-CoA = a long-chain alcohol wax ester + CoA</text>
        <dbReference type="Rhea" id="RHEA:38443"/>
        <dbReference type="ChEBI" id="CHEBI:17135"/>
        <dbReference type="ChEBI" id="CHEBI:57287"/>
        <dbReference type="ChEBI" id="CHEBI:77636"/>
        <dbReference type="ChEBI" id="CHEBI:235323"/>
        <dbReference type="EC" id="2.3.1.75"/>
    </reaction>
</comment>
<dbReference type="Pfam" id="PF06974">
    <property type="entry name" value="WS_DGAT_C"/>
    <property type="match status" value="1"/>
</dbReference>
<evidence type="ECO:0000256" key="3">
    <source>
        <dbReference type="ARBA" id="ARBA00022679"/>
    </source>
</evidence>
<evidence type="ECO:0000259" key="10">
    <source>
        <dbReference type="Pfam" id="PF06974"/>
    </source>
</evidence>
<dbReference type="GO" id="GO:0005886">
    <property type="term" value="C:plasma membrane"/>
    <property type="evidence" value="ECO:0007669"/>
    <property type="project" value="TreeGrafter"/>
</dbReference>
<sequence>MVDENTLLFLAVILLISWLVLRPARQIPPGDEPVRGHDLCWFVMDNQIPFIINAFQIMDDISLDDARRIVADRMVAKQPRLRNKVVFRGGRPYWTPDTNFALENHVYVDTDAQVRSEKELQAYIDSVYTRNMDPNRPLWEMILLPNYLDGKCVLVSRFHHVVGDGIALVTMVFKAIDAPPAAARAPVKVGQSGSTLALVKNLRNNVSAAVGQLLPHDISPYRPPRLSGQVRVAWSQPVPLAEVKFIKNTFGCSINDVVVACVAAGLRAYLEKTGGLKDTDRVRASLPVNIRAAKGNDVPLENYFGIVYFGFPVHEADRLKRLELVKSRAAAMKASVEPHLTLLGLSLIANLPMWLAKPVLHFMSSKATLVFSNVPGLQEVCSFGGKDLHELHFFAPAGVLPISISVLSYAQGVSCNIAVDKDACSDPDFLAHNFVAELNAFHALAKAKATS</sequence>
<dbReference type="PANTHER" id="PTHR31650:SF1">
    <property type="entry name" value="WAX ESTER SYNTHASE_DIACYLGLYCEROL ACYLTRANSFERASE 4-RELATED"/>
    <property type="match status" value="1"/>
</dbReference>
<evidence type="ECO:0000313" key="11">
    <source>
        <dbReference type="EMBL" id="OQR80983.1"/>
    </source>
</evidence>
<dbReference type="AlphaFoldDB" id="A0A1V9Y5I9"/>
<evidence type="ECO:0000256" key="5">
    <source>
        <dbReference type="ARBA" id="ARBA00024360"/>
    </source>
</evidence>
<reference evidence="11 12" key="1">
    <citation type="journal article" date="2014" name="Genome Biol. Evol.">
        <title>The secreted proteins of Achlya hypogyna and Thraustotheca clavata identify the ancestral oomycete secretome and reveal gene acquisitions by horizontal gene transfer.</title>
        <authorList>
            <person name="Misner I."/>
            <person name="Blouin N."/>
            <person name="Leonard G."/>
            <person name="Richards T.A."/>
            <person name="Lane C.E."/>
        </authorList>
    </citation>
    <scope>NUCLEOTIDE SEQUENCE [LARGE SCALE GENOMIC DNA]</scope>
    <source>
        <strain evidence="11 12">ATCC 48635</strain>
    </source>
</reference>
<evidence type="ECO:0000256" key="8">
    <source>
        <dbReference type="SAM" id="SignalP"/>
    </source>
</evidence>
<dbReference type="STRING" id="1202772.A0A1V9Y5I9"/>
<dbReference type="UniPathway" id="UPA00282"/>
<keyword evidence="3" id="KW-0808">Transferase</keyword>
<dbReference type="OrthoDB" id="619536at2759"/>
<dbReference type="GO" id="GO:0004144">
    <property type="term" value="F:diacylglycerol O-acyltransferase activity"/>
    <property type="evidence" value="ECO:0007669"/>
    <property type="project" value="UniProtKB-EC"/>
</dbReference>
<comment type="pathway">
    <text evidence="2">Lipid metabolism.</text>
</comment>
<dbReference type="Proteomes" id="UP000243579">
    <property type="component" value="Unassembled WGS sequence"/>
</dbReference>
<evidence type="ECO:0000256" key="6">
    <source>
        <dbReference type="ARBA" id="ARBA00047604"/>
    </source>
</evidence>
<feature type="signal peptide" evidence="8">
    <location>
        <begin position="1"/>
        <end position="26"/>
    </location>
</feature>
<keyword evidence="8" id="KW-0732">Signal</keyword>
<accession>A0A1V9Y5I9</accession>
<dbReference type="InterPro" id="IPR009721">
    <property type="entry name" value="O-acyltransferase_WSD1_C"/>
</dbReference>
<keyword evidence="12" id="KW-1185">Reference proteome</keyword>
<gene>
    <name evidence="11" type="ORF">ACHHYP_16887</name>
</gene>
<dbReference type="Gene3D" id="3.30.559.10">
    <property type="entry name" value="Chloramphenicol acetyltransferase-like domain"/>
    <property type="match status" value="1"/>
</dbReference>
<dbReference type="InterPro" id="IPR004255">
    <property type="entry name" value="O-acyltransferase_WSD1_N"/>
</dbReference>
<comment type="caution">
    <text evidence="11">The sequence shown here is derived from an EMBL/GenBank/DDBJ whole genome shotgun (WGS) entry which is preliminary data.</text>
</comment>
<keyword evidence="4" id="KW-0012">Acyltransferase</keyword>
<evidence type="ECO:0000313" key="12">
    <source>
        <dbReference type="Proteomes" id="UP000243579"/>
    </source>
</evidence>
<name>A0A1V9Y5I9_ACHHY</name>
<feature type="chain" id="PRO_5013388813" evidence="8">
    <location>
        <begin position="27"/>
        <end position="451"/>
    </location>
</feature>
<comment type="pathway">
    <text evidence="1">Glycerolipid metabolism; triacylglycerol biosynthesis.</text>
</comment>
<organism evidence="11 12">
    <name type="scientific">Achlya hypogyna</name>
    <name type="common">Oomycete</name>
    <name type="synonym">Protoachlya hypogyna</name>
    <dbReference type="NCBI Taxonomy" id="1202772"/>
    <lineage>
        <taxon>Eukaryota</taxon>
        <taxon>Sar</taxon>
        <taxon>Stramenopiles</taxon>
        <taxon>Oomycota</taxon>
        <taxon>Saprolegniomycetes</taxon>
        <taxon>Saprolegniales</taxon>
        <taxon>Achlyaceae</taxon>
        <taxon>Achlya</taxon>
    </lineage>
</organism>
<comment type="catalytic activity">
    <reaction evidence="7">
        <text>an acyl-CoA + a 1,2-diacyl-sn-glycerol = a triacyl-sn-glycerol + CoA</text>
        <dbReference type="Rhea" id="RHEA:10868"/>
        <dbReference type="ChEBI" id="CHEBI:17815"/>
        <dbReference type="ChEBI" id="CHEBI:57287"/>
        <dbReference type="ChEBI" id="CHEBI:58342"/>
        <dbReference type="ChEBI" id="CHEBI:64615"/>
        <dbReference type="EC" id="2.3.1.20"/>
    </reaction>
</comment>
<evidence type="ECO:0000256" key="4">
    <source>
        <dbReference type="ARBA" id="ARBA00023315"/>
    </source>
</evidence>
<dbReference type="SUPFAM" id="SSF52777">
    <property type="entry name" value="CoA-dependent acyltransferases"/>
    <property type="match status" value="1"/>
</dbReference>